<feature type="region of interest" description="Disordered" evidence="4">
    <location>
        <begin position="436"/>
        <end position="455"/>
    </location>
</feature>
<evidence type="ECO:0000256" key="2">
    <source>
        <dbReference type="ARBA" id="ARBA00022777"/>
    </source>
</evidence>
<dbReference type="AlphaFoldDB" id="A0A542SR82"/>
<keyword evidence="2" id="KW-0418">Kinase</keyword>
<keyword evidence="5" id="KW-0812">Transmembrane</keyword>
<keyword evidence="1" id="KW-0808">Transferase</keyword>
<feature type="transmembrane region" description="Helical" evidence="5">
    <location>
        <begin position="75"/>
        <end position="96"/>
    </location>
</feature>
<feature type="transmembrane region" description="Helical" evidence="5">
    <location>
        <begin position="131"/>
        <end position="152"/>
    </location>
</feature>
<proteinExistence type="predicted"/>
<dbReference type="Pfam" id="PF02518">
    <property type="entry name" value="HATPase_c"/>
    <property type="match status" value="1"/>
</dbReference>
<accession>A0A542SR82</accession>
<dbReference type="EMBL" id="VFNV01000001">
    <property type="protein sequence ID" value="TQK77129.1"/>
    <property type="molecule type" value="Genomic_DNA"/>
</dbReference>
<name>A0A542SR82_9MICO</name>
<evidence type="ECO:0000313" key="9">
    <source>
        <dbReference type="Proteomes" id="UP000316181"/>
    </source>
</evidence>
<feature type="domain" description="Histidine kinase/HSP90-like ATPase" evidence="6">
    <location>
        <begin position="361"/>
        <end position="448"/>
    </location>
</feature>
<evidence type="ECO:0000259" key="6">
    <source>
        <dbReference type="Pfam" id="PF02518"/>
    </source>
</evidence>
<dbReference type="GO" id="GO:0000160">
    <property type="term" value="P:phosphorelay signal transduction system"/>
    <property type="evidence" value="ECO:0007669"/>
    <property type="project" value="UniProtKB-KW"/>
</dbReference>
<gene>
    <name evidence="8" type="ORF">FB389_1844</name>
</gene>
<dbReference type="PANTHER" id="PTHR24421:SF61">
    <property type="entry name" value="OXYGEN SENSOR HISTIDINE KINASE NREB"/>
    <property type="match status" value="1"/>
</dbReference>
<dbReference type="GO" id="GO:0016301">
    <property type="term" value="F:kinase activity"/>
    <property type="evidence" value="ECO:0007669"/>
    <property type="project" value="UniProtKB-KW"/>
</dbReference>
<dbReference type="InterPro" id="IPR007168">
    <property type="entry name" value="Phageshock_PspC_N"/>
</dbReference>
<feature type="transmembrane region" description="Helical" evidence="5">
    <location>
        <begin position="164"/>
        <end position="182"/>
    </location>
</feature>
<feature type="transmembrane region" description="Helical" evidence="5">
    <location>
        <begin position="228"/>
        <end position="253"/>
    </location>
</feature>
<dbReference type="InterPro" id="IPR036890">
    <property type="entry name" value="HATPase_C_sf"/>
</dbReference>
<dbReference type="SUPFAM" id="SSF55874">
    <property type="entry name" value="ATPase domain of HSP90 chaperone/DNA topoisomerase II/histidine kinase"/>
    <property type="match status" value="1"/>
</dbReference>
<keyword evidence="5" id="KW-0472">Membrane</keyword>
<dbReference type="Pfam" id="PF04024">
    <property type="entry name" value="PspC"/>
    <property type="match status" value="1"/>
</dbReference>
<organism evidence="8 9">
    <name type="scientific">Rarobacter incanus</name>
    <dbReference type="NCBI Taxonomy" id="153494"/>
    <lineage>
        <taxon>Bacteria</taxon>
        <taxon>Bacillati</taxon>
        <taxon>Actinomycetota</taxon>
        <taxon>Actinomycetes</taxon>
        <taxon>Micrococcales</taxon>
        <taxon>Rarobacteraceae</taxon>
        <taxon>Rarobacter</taxon>
    </lineage>
</organism>
<dbReference type="InterPro" id="IPR050482">
    <property type="entry name" value="Sensor_HK_TwoCompSys"/>
</dbReference>
<evidence type="ECO:0000256" key="3">
    <source>
        <dbReference type="ARBA" id="ARBA00023012"/>
    </source>
</evidence>
<dbReference type="InterPro" id="IPR003594">
    <property type="entry name" value="HATPase_dom"/>
</dbReference>
<protein>
    <submittedName>
        <fullName evidence="8">Phage shock protein C (PspC) family protein</fullName>
    </submittedName>
</protein>
<evidence type="ECO:0000256" key="4">
    <source>
        <dbReference type="SAM" id="MobiDB-lite"/>
    </source>
</evidence>
<dbReference type="Gene3D" id="3.30.565.10">
    <property type="entry name" value="Histidine kinase-like ATPase, C-terminal domain"/>
    <property type="match status" value="1"/>
</dbReference>
<keyword evidence="3" id="KW-0902">Two-component regulatory system</keyword>
<feature type="transmembrane region" description="Helical" evidence="5">
    <location>
        <begin position="202"/>
        <end position="221"/>
    </location>
</feature>
<sequence>MRPHLGWNPELLTGARYLLARVQGSWNDGGVPVQSSPKAPTTRLPLRRIERGRIAAGVCRGLAAHLDQPVQRIRLAMIGLAVFGGVGVVLYLFLWLTVPVGDPALDARQGADLQRARGARELVERVAASRWQGVSVANAAVGVLLVVIAVMLIGRPVPERLAQWLLPVFIVAAGALLTWSQLDQSQRQRFLGNTDAATGRWGAVRFVAGIALVIAGVLAFVGRGSSPAVALGGAVAAIAVLAGVALVLAPWWLRLLRDLAQERAARERADERADIAAHLHDSVLQTLALIQRNAGDGVLVGKLARTQERELRGWLYRDEAPSGTSVAAEIRGVCEEIEDEFAVAVDLVTVGDTAPDARSGALLQATGEALKNAVRHGKPPVTVYFEAAPTHLEVSVQDRGEGFDVDAIAQDRFGVRQSIVGRIERRGGNVLIRQRGDGGTEVRMSIPRGEEAEGE</sequence>
<feature type="domain" description="Phage shock protein PspC N-terminal" evidence="7">
    <location>
        <begin position="45"/>
        <end position="100"/>
    </location>
</feature>
<evidence type="ECO:0000259" key="7">
    <source>
        <dbReference type="Pfam" id="PF04024"/>
    </source>
</evidence>
<evidence type="ECO:0000313" key="8">
    <source>
        <dbReference type="EMBL" id="TQK77129.1"/>
    </source>
</evidence>
<reference evidence="8 9" key="1">
    <citation type="submission" date="2019-06" db="EMBL/GenBank/DDBJ databases">
        <title>Sequencing the genomes of 1000 actinobacteria strains.</title>
        <authorList>
            <person name="Klenk H.-P."/>
        </authorList>
    </citation>
    <scope>NUCLEOTIDE SEQUENCE [LARGE SCALE GENOMIC DNA]</scope>
    <source>
        <strain evidence="8 9">DSM 10596</strain>
    </source>
</reference>
<evidence type="ECO:0000256" key="5">
    <source>
        <dbReference type="SAM" id="Phobius"/>
    </source>
</evidence>
<comment type="caution">
    <text evidence="8">The sequence shown here is derived from an EMBL/GenBank/DDBJ whole genome shotgun (WGS) entry which is preliminary data.</text>
</comment>
<keyword evidence="9" id="KW-1185">Reference proteome</keyword>
<dbReference type="Proteomes" id="UP000316181">
    <property type="component" value="Unassembled WGS sequence"/>
</dbReference>
<evidence type="ECO:0000256" key="1">
    <source>
        <dbReference type="ARBA" id="ARBA00022679"/>
    </source>
</evidence>
<keyword evidence="5" id="KW-1133">Transmembrane helix</keyword>
<dbReference type="PANTHER" id="PTHR24421">
    <property type="entry name" value="NITRATE/NITRITE SENSOR PROTEIN NARX-RELATED"/>
    <property type="match status" value="1"/>
</dbReference>